<sequence>MRVDSAQPNGDPAHSFRREDGLMSVVKINAIEVPENAGPELESRFAARKHAVDSAPGFEGFQLLRPVSGETRYFVVTTWADEASFQAWRENGAAAAHHGGAESGPRPVATGASLLEFEVVEL</sequence>
<dbReference type="SUPFAM" id="SSF54909">
    <property type="entry name" value="Dimeric alpha+beta barrel"/>
    <property type="match status" value="1"/>
</dbReference>
<protein>
    <submittedName>
        <fullName evidence="2">Antibiotic biosynthesis monooxygenase</fullName>
    </submittedName>
</protein>
<name>A0ABP8AST5_9MICO</name>
<feature type="domain" description="ABM" evidence="1">
    <location>
        <begin position="25"/>
        <end position="117"/>
    </location>
</feature>
<dbReference type="InterPro" id="IPR050404">
    <property type="entry name" value="Heme-degrading_MO"/>
</dbReference>
<dbReference type="PANTHER" id="PTHR34474">
    <property type="entry name" value="SIGNAL TRANSDUCTION PROTEIN TRAP"/>
    <property type="match status" value="1"/>
</dbReference>
<proteinExistence type="predicted"/>
<evidence type="ECO:0000313" key="2">
    <source>
        <dbReference type="EMBL" id="GAA4189727.1"/>
    </source>
</evidence>
<dbReference type="Pfam" id="PF03992">
    <property type="entry name" value="ABM"/>
    <property type="match status" value="1"/>
</dbReference>
<dbReference type="GO" id="GO:0004497">
    <property type="term" value="F:monooxygenase activity"/>
    <property type="evidence" value="ECO:0007669"/>
    <property type="project" value="UniProtKB-KW"/>
</dbReference>
<dbReference type="PROSITE" id="PS51725">
    <property type="entry name" value="ABM"/>
    <property type="match status" value="1"/>
</dbReference>
<dbReference type="PANTHER" id="PTHR34474:SF2">
    <property type="entry name" value="SIGNAL TRANSDUCTION PROTEIN TRAP"/>
    <property type="match status" value="1"/>
</dbReference>
<keyword evidence="2" id="KW-0503">Monooxygenase</keyword>
<evidence type="ECO:0000259" key="1">
    <source>
        <dbReference type="PROSITE" id="PS51725"/>
    </source>
</evidence>
<dbReference type="EMBL" id="BAABBX010000014">
    <property type="protein sequence ID" value="GAA4189727.1"/>
    <property type="molecule type" value="Genomic_DNA"/>
</dbReference>
<reference evidence="3" key="1">
    <citation type="journal article" date="2019" name="Int. J. Syst. Evol. Microbiol.">
        <title>The Global Catalogue of Microorganisms (GCM) 10K type strain sequencing project: providing services to taxonomists for standard genome sequencing and annotation.</title>
        <authorList>
            <consortium name="The Broad Institute Genomics Platform"/>
            <consortium name="The Broad Institute Genome Sequencing Center for Infectious Disease"/>
            <person name="Wu L."/>
            <person name="Ma J."/>
        </authorList>
    </citation>
    <scope>NUCLEOTIDE SEQUENCE [LARGE SCALE GENOMIC DNA]</scope>
    <source>
        <strain evidence="3">JCM 17593</strain>
    </source>
</reference>
<dbReference type="Proteomes" id="UP001500213">
    <property type="component" value="Unassembled WGS sequence"/>
</dbReference>
<organism evidence="2 3">
    <name type="scientific">Gryllotalpicola kribbensis</name>
    <dbReference type="NCBI Taxonomy" id="993084"/>
    <lineage>
        <taxon>Bacteria</taxon>
        <taxon>Bacillati</taxon>
        <taxon>Actinomycetota</taxon>
        <taxon>Actinomycetes</taxon>
        <taxon>Micrococcales</taxon>
        <taxon>Microbacteriaceae</taxon>
        <taxon>Gryllotalpicola</taxon>
    </lineage>
</organism>
<accession>A0ABP8AST5</accession>
<evidence type="ECO:0000313" key="3">
    <source>
        <dbReference type="Proteomes" id="UP001500213"/>
    </source>
</evidence>
<keyword evidence="3" id="KW-1185">Reference proteome</keyword>
<dbReference type="Gene3D" id="3.30.70.100">
    <property type="match status" value="1"/>
</dbReference>
<comment type="caution">
    <text evidence="2">The sequence shown here is derived from an EMBL/GenBank/DDBJ whole genome shotgun (WGS) entry which is preliminary data.</text>
</comment>
<gene>
    <name evidence="2" type="ORF">GCM10022288_18000</name>
</gene>
<dbReference type="InterPro" id="IPR007138">
    <property type="entry name" value="ABM_dom"/>
</dbReference>
<keyword evidence="2" id="KW-0560">Oxidoreductase</keyword>
<dbReference type="InterPro" id="IPR011008">
    <property type="entry name" value="Dimeric_a/b-barrel"/>
</dbReference>